<evidence type="ECO:0000256" key="8">
    <source>
        <dbReference type="ARBA" id="ARBA00022741"/>
    </source>
</evidence>
<evidence type="ECO:0000256" key="6">
    <source>
        <dbReference type="ARBA" id="ARBA00022679"/>
    </source>
</evidence>
<evidence type="ECO:0000256" key="10">
    <source>
        <dbReference type="ARBA" id="ARBA00022840"/>
    </source>
</evidence>
<evidence type="ECO:0000256" key="9">
    <source>
        <dbReference type="ARBA" id="ARBA00022777"/>
    </source>
</evidence>
<dbReference type="PANTHER" id="PTHR48005">
    <property type="entry name" value="LEUCINE RICH REPEAT KINASE 2"/>
    <property type="match status" value="1"/>
</dbReference>
<dbReference type="Gene3D" id="1.25.10.10">
    <property type="entry name" value="Leucine-rich Repeat Variant"/>
    <property type="match status" value="2"/>
</dbReference>
<dbReference type="InterPro" id="IPR032171">
    <property type="entry name" value="COR-A"/>
</dbReference>
<dbReference type="SMART" id="SM00369">
    <property type="entry name" value="LRR_TYP"/>
    <property type="match status" value="5"/>
</dbReference>
<dbReference type="FunFam" id="3.40.50.300:FF:000656">
    <property type="entry name" value="Leucine-rich repeat serine/threonine-protein kinase 2"/>
    <property type="match status" value="1"/>
</dbReference>
<keyword evidence="9" id="KW-0418">Kinase</keyword>
<sequence length="2513" mass="284804">MSSIEELDENVRKLVVRLNNVEEGKQIETLVQILDDLYAHTLYECAQEIFQDKNVISPLLLVLESYLKFPVIQKVGWSLLCRLIEVCPDTLQRLQTPVDLGREWDVLGVHQQILKILSVYLTDVSVLTTILKALTVVLVSDVIHFLLLDHEVDIFMLIFDAMRAFPDTEEIQIYTCKALYLLLMKVPEVQLTEFVESKDHFMILKVLKDFKDSETVLLPALKVLLPLAGPSSNAEVLMSGNVRCYNLITEVMKAFTNNEEIQEVCCCLFQKLTRGSFYNILVLNDAHDVIIKALTKYSMNAKLQASALSSLSLLTETIFLNKDLDDGDDDVEIKGQLYWFQQSFKALKSHKKNTEVQEAACWALNNLLMYHPELHERIGDEDHQYPLHKEVMLSMLMHSSSKGVFQAATTALATLSEHNVIIRNVLLEKGVHINVLDIMKKHLNSPEATESAFRVLQHLFNGSLFNLDIMIGTLTGIINAMKKHKNILSVQLEALRVLLHIVIRDEALTLQNNVSDSEDTLILNLPIKVIRNQCLLEGTHSLVLQALNKFIGNPGIQECGLKVLGCLAECSGALEMLSQQGALDTILHTIQMYPGDPEIQYFGLSLLAQMVTKKNLCIATMHLLSVHLVSALQRYKDVVRIQEEGFQMTLTLMKLSHSFAKLLDLEEFEKVLFYQITMCLANKRTQKFQRLCYGCFAEMTSVNELKNSLLVKACDENYIVIVECLLLLGADINKKTKHTSLIIQACEKGNNPKLVELLLNNGVREQDARKALNVSIKKCDNEIISLLLKKLGLDASNNSICLGGFHMGRVEPSWLCPLFQEKQPTLKHPSVDQEGKKGSILARIVLRYHRKITETDICRSSADLSFTEEVHEKNDDILLYPDVFEEVGRPYSDVDSEGSGGSLKMRKSHSFGNLDMQKLEHVKLWRRHCNSLGTCDESTLNQRKEFPQIDYPGIPAKLSLSMKRADSSSSLTEKEYIRSLDLSANDLESINLITKKGSLTNHLERLEKLELQHNTLSSFPKSLSEALKSLTYLDLRSNGFKYFPSVVLEISCLVFLDISRNEIGPSVDCSPSKMCSTLKQLNLCYNQLKYFPETIGNIAKNLEELLLEGNIISEICEPLFLPELRTINLNKNSVHFIKDDILKDCTKLETFSAMTNLLTTVPHLPPKITVLKLSSNNFTEVPKEILQLPYLRSIDLSNNMIANFPSPLEWISLNLREIILNYNQINILDLGRDACRWTRLEKLHLSHNKLKEIPRDIGCLENMTSFDVTHNPDLRSFPDEMGKLIKVWDLPLDGLNLDIDLKHIGCKAKDLIRFLQQRLKKAVPYNRMKLLIVGNMGSGKTTLLHQLMKCRHVEHGTERATVGIDVKDWSILIRGKVKKEITLNVWDFAGQEEFYCTHPHFMTPRALYLVVYDLSKGISEVDAIKPWLFNIKARASSSPVILVGTHLDVSDEKCQNACISKIKRELCNQRGLPSIKEYHFVNATEESDLLAKLRKSIIKESLKFKIRDQPVLGQLIPDSYLELEKKILSERQNVPVEFPVISHKRMLEVVEENQLHLDENELPHAVHFLNESGVLLHFEDPALQLRDLYFVDPQWLCKIMAQILTVKVDGFQRYPKGIIHCKDVEKFLAKKKKFPKIYMSQYFKLLEKFQIALPLGDDQLLIPSSLSDHRPVIELPHCENSEVIIRLYEMSYFPMGFWSRLINRLLEVSMYMLSGRERAQRPNRMYWRQGIYLNWSPEAYCLVESTSLDSNQNSFLKVTVPSCRKGCVLLGQVVDHIDSLMEEWFPGLLETDICEESETLLKKWALYSFDDGQEHKKILLSDLLAKAEEGELLVNPEEPRSTIPISQIAPDIVLADLPHKIMLNTEELEFDQAPEFLLGDGGFGSVYRASYRGKDVAVKMFNKHTSLRLLRQELTVLSHLHHPSLVCLLAAGMRPRMLVMELAPKGSLDHLLLQERASLTRTLQHRIALHVADGLRYLHSAMIIYRDLKPHNVLLFTLHPSSAIIAKIADYGIAQYCCRMGIKTSEGTPGFRAPEVARGNVIYNQQADVYSFGLLLYDILTGGARMAEGLKFPNEFDELAIHGKLPDPVKEYNCATWPEVEVLIKKCLKENPQERPTSAMVYEILNSAELLCLMRNLVIFSTLTAECMVAASPRIKKPNVWIGTGSCEKGQISCFDLIKGGHTCEDFTESRILCLTLVTLTGEKEHWILAGTQSGEIVAANIADMKMKHCLHKMPDSVTCLFFTCVQRQSGKRNYILVGTANGCLAIFEDSSVKSTDAAPVTLLTIGDSSTPVMCFCESTSSSEKNYVWSICGTKIILLCSDFTVIKTIDTKGATLYSHGSSSESNITSIAIDKYIYVAKKSSPYVEIWDKKTEKICEVLDCVQFLKQREKEKIKTGRILYCRVKALYLQKNTALWVGTGGGHILLIDLSTRQPIQIVTSFCDSIRSMVPAQLDKGSVKNVILILGCRCSPQKEIQSFLSVWDTNLPHEVQNLKKHNEIRQELADKMRSLSTD</sequence>
<dbReference type="InterPro" id="IPR008271">
    <property type="entry name" value="Ser/Thr_kinase_AS"/>
</dbReference>
<dbReference type="InterPro" id="IPR001611">
    <property type="entry name" value="Leu-rich_rpt"/>
</dbReference>
<evidence type="ECO:0000313" key="18">
    <source>
        <dbReference type="Proteomes" id="UP000812440"/>
    </source>
</evidence>
<dbReference type="InterPro" id="IPR005225">
    <property type="entry name" value="Small_GTP-bd"/>
</dbReference>
<keyword evidence="6" id="KW-0808">Transferase</keyword>
<dbReference type="Pfam" id="PF23745">
    <property type="entry name" value="ANK_LRRK2"/>
    <property type="match status" value="1"/>
</dbReference>
<dbReference type="InterPro" id="IPR056597">
    <property type="entry name" value="ARM_LRRK2"/>
</dbReference>
<evidence type="ECO:0000256" key="7">
    <source>
        <dbReference type="ARBA" id="ARBA00022737"/>
    </source>
</evidence>
<dbReference type="FunFam" id="3.30.70.1390:FF:000001">
    <property type="entry name" value="Leucine-rich repeat serine/threonine-protein kinase 2"/>
    <property type="match status" value="1"/>
</dbReference>
<dbReference type="InterPro" id="IPR056602">
    <property type="entry name" value="Beta-prop_LRRK2"/>
</dbReference>
<dbReference type="InterPro" id="IPR003591">
    <property type="entry name" value="Leu-rich_rpt_typical-subtyp"/>
</dbReference>
<dbReference type="GO" id="GO:0009966">
    <property type="term" value="P:regulation of signal transduction"/>
    <property type="evidence" value="ECO:0007669"/>
    <property type="project" value="UniProtKB-ARBA"/>
</dbReference>
<dbReference type="Pfam" id="PF16095">
    <property type="entry name" value="COR-A"/>
    <property type="match status" value="1"/>
</dbReference>
<evidence type="ECO:0000256" key="1">
    <source>
        <dbReference type="ARBA" id="ARBA00001946"/>
    </source>
</evidence>
<dbReference type="InterPro" id="IPR027417">
    <property type="entry name" value="P-loop_NTPase"/>
</dbReference>
<dbReference type="Pfam" id="PF23744">
    <property type="entry name" value="ARM_LRRK2"/>
    <property type="match status" value="1"/>
</dbReference>
<name>A0A8T2J8X3_9PIPI</name>
<dbReference type="FunFam" id="1.10.510.10:FF:001216">
    <property type="entry name" value="Leucine-rich repeat kinase 2"/>
    <property type="match status" value="1"/>
</dbReference>
<dbReference type="InterPro" id="IPR017441">
    <property type="entry name" value="Protein_kinase_ATP_BS"/>
</dbReference>
<dbReference type="InterPro" id="IPR036770">
    <property type="entry name" value="Ankyrin_rpt-contain_sf"/>
</dbReference>
<dbReference type="SMART" id="SM00175">
    <property type="entry name" value="RAB"/>
    <property type="match status" value="1"/>
</dbReference>
<comment type="cofactor">
    <cofactor evidence="1">
        <name>Mg(2+)</name>
        <dbReference type="ChEBI" id="CHEBI:18420"/>
    </cofactor>
</comment>
<dbReference type="Gene3D" id="2.130.10.10">
    <property type="entry name" value="YVTN repeat-like/Quinoprotein amine dehydrogenase"/>
    <property type="match status" value="1"/>
</dbReference>
<dbReference type="GO" id="GO:0050793">
    <property type="term" value="P:regulation of developmental process"/>
    <property type="evidence" value="ECO:0007669"/>
    <property type="project" value="UniProtKB-ARBA"/>
</dbReference>
<evidence type="ECO:0000256" key="13">
    <source>
        <dbReference type="ARBA" id="ARBA00048679"/>
    </source>
</evidence>
<keyword evidence="8 14" id="KW-0547">Nucleotide-binding</keyword>
<dbReference type="SUPFAM" id="SSF52540">
    <property type="entry name" value="P-loop containing nucleoside triphosphate hydrolases"/>
    <property type="match status" value="1"/>
</dbReference>
<dbReference type="InterPro" id="IPR015943">
    <property type="entry name" value="WD40/YVTN_repeat-like_dom_sf"/>
</dbReference>
<dbReference type="PROSITE" id="PS00107">
    <property type="entry name" value="PROTEIN_KINASE_ATP"/>
    <property type="match status" value="1"/>
</dbReference>
<dbReference type="InterPro" id="IPR020859">
    <property type="entry name" value="ROC"/>
</dbReference>
<dbReference type="InterPro" id="IPR011009">
    <property type="entry name" value="Kinase-like_dom_sf"/>
</dbReference>
<dbReference type="EMBL" id="JAACNH010000006">
    <property type="protein sequence ID" value="KAG8439904.1"/>
    <property type="molecule type" value="Genomic_DNA"/>
</dbReference>
<reference evidence="17" key="1">
    <citation type="thesis" date="2020" institute="ProQuest LLC" country="789 East Eisenhower Parkway, Ann Arbor, MI, USA">
        <title>Comparative Genomics and Chromosome Evolution.</title>
        <authorList>
            <person name="Mudd A.B."/>
        </authorList>
    </citation>
    <scope>NUCLEOTIDE SEQUENCE</scope>
    <source>
        <strain evidence="17">Female2</strain>
        <tissue evidence="17">Blood</tissue>
    </source>
</reference>
<protein>
    <recommendedName>
        <fullName evidence="2">non-specific serine/threonine protein kinase</fullName>
        <ecNumber evidence="2">2.7.11.1</ecNumber>
    </recommendedName>
</protein>
<dbReference type="PROSITE" id="PS51424">
    <property type="entry name" value="ROC"/>
    <property type="match status" value="1"/>
</dbReference>
<proteinExistence type="predicted"/>
<dbReference type="Gene3D" id="3.30.70.1390">
    <property type="entry name" value="ROC domain from the Parkinson's disease-associated leucine-rich repeat kinase 2"/>
    <property type="match status" value="1"/>
</dbReference>
<evidence type="ECO:0000256" key="3">
    <source>
        <dbReference type="ARBA" id="ARBA00022527"/>
    </source>
</evidence>
<dbReference type="InterPro" id="IPR000719">
    <property type="entry name" value="Prot_kinase_dom"/>
</dbReference>
<dbReference type="Proteomes" id="UP000812440">
    <property type="component" value="Chromosome 3"/>
</dbReference>
<dbReference type="GO" id="GO:0004674">
    <property type="term" value="F:protein serine/threonine kinase activity"/>
    <property type="evidence" value="ECO:0007669"/>
    <property type="project" value="UniProtKB-KW"/>
</dbReference>
<dbReference type="PROSITE" id="PS51450">
    <property type="entry name" value="LRR"/>
    <property type="match status" value="2"/>
</dbReference>
<dbReference type="NCBIfam" id="TIGR00231">
    <property type="entry name" value="small_GTP"/>
    <property type="match status" value="1"/>
</dbReference>
<dbReference type="FunFam" id="1.25.10.10:FF:000215">
    <property type="entry name" value="leucine-rich repeat serine/threonine-protein kinase 2"/>
    <property type="match status" value="1"/>
</dbReference>
<dbReference type="InterPro" id="IPR016024">
    <property type="entry name" value="ARM-type_fold"/>
</dbReference>
<evidence type="ECO:0000256" key="14">
    <source>
        <dbReference type="PROSITE-ProRule" id="PRU10141"/>
    </source>
</evidence>
<comment type="catalytic activity">
    <reaction evidence="12">
        <text>L-threonyl-[protein] + ATP = O-phospho-L-threonyl-[protein] + ADP + H(+)</text>
        <dbReference type="Rhea" id="RHEA:46608"/>
        <dbReference type="Rhea" id="RHEA-COMP:11060"/>
        <dbReference type="Rhea" id="RHEA-COMP:11605"/>
        <dbReference type="ChEBI" id="CHEBI:15378"/>
        <dbReference type="ChEBI" id="CHEBI:30013"/>
        <dbReference type="ChEBI" id="CHEBI:30616"/>
        <dbReference type="ChEBI" id="CHEBI:61977"/>
        <dbReference type="ChEBI" id="CHEBI:456216"/>
        <dbReference type="EC" id="2.7.11.1"/>
    </reaction>
</comment>
<accession>A0A8T2J8X3</accession>
<dbReference type="GO" id="GO:0005829">
    <property type="term" value="C:cytosol"/>
    <property type="evidence" value="ECO:0007669"/>
    <property type="project" value="UniProtKB-ARBA"/>
</dbReference>
<dbReference type="Pfam" id="PF00069">
    <property type="entry name" value="Pkinase"/>
    <property type="match status" value="1"/>
</dbReference>
<dbReference type="SMART" id="SM00364">
    <property type="entry name" value="LRR_BAC"/>
    <property type="match status" value="6"/>
</dbReference>
<dbReference type="PROSITE" id="PS50011">
    <property type="entry name" value="PROTEIN_KINASE_DOM"/>
    <property type="match status" value="1"/>
</dbReference>
<dbReference type="FunFam" id="3.80.10.10:FF:000110">
    <property type="entry name" value="Leucine-rich repeat serine/threonine-protein kinase 2"/>
    <property type="match status" value="1"/>
</dbReference>
<evidence type="ECO:0000256" key="4">
    <source>
        <dbReference type="ARBA" id="ARBA00022574"/>
    </source>
</evidence>
<dbReference type="InterPro" id="IPR051420">
    <property type="entry name" value="Ser_Thr_Kinases_DiverseReg"/>
</dbReference>
<keyword evidence="10 14" id="KW-0067">ATP-binding</keyword>
<comment type="catalytic activity">
    <reaction evidence="13">
        <text>L-seryl-[protein] + ATP = O-phospho-L-seryl-[protein] + ADP + H(+)</text>
        <dbReference type="Rhea" id="RHEA:17989"/>
        <dbReference type="Rhea" id="RHEA-COMP:9863"/>
        <dbReference type="Rhea" id="RHEA-COMP:11604"/>
        <dbReference type="ChEBI" id="CHEBI:15378"/>
        <dbReference type="ChEBI" id="CHEBI:29999"/>
        <dbReference type="ChEBI" id="CHEBI:30616"/>
        <dbReference type="ChEBI" id="CHEBI:83421"/>
        <dbReference type="ChEBI" id="CHEBI:456216"/>
        <dbReference type="EC" id="2.7.11.1"/>
    </reaction>
</comment>
<dbReference type="SUPFAM" id="SSF52058">
    <property type="entry name" value="L domain-like"/>
    <property type="match status" value="1"/>
</dbReference>
<evidence type="ECO:0000259" key="16">
    <source>
        <dbReference type="PROSITE" id="PS51424"/>
    </source>
</evidence>
<keyword evidence="7" id="KW-0677">Repeat</keyword>
<gene>
    <name evidence="17" type="ORF">GDO86_005897</name>
</gene>
<evidence type="ECO:0000256" key="12">
    <source>
        <dbReference type="ARBA" id="ARBA00047899"/>
    </source>
</evidence>
<dbReference type="SUPFAM" id="SSF50978">
    <property type="entry name" value="WD40 repeat-like"/>
    <property type="match status" value="1"/>
</dbReference>
<dbReference type="GO" id="GO:0007154">
    <property type="term" value="P:cell communication"/>
    <property type="evidence" value="ECO:0007669"/>
    <property type="project" value="UniProtKB-ARBA"/>
</dbReference>
<dbReference type="Pfam" id="PF00560">
    <property type="entry name" value="LRR_1"/>
    <property type="match status" value="1"/>
</dbReference>
<dbReference type="InterPro" id="IPR032675">
    <property type="entry name" value="LRR_dom_sf"/>
</dbReference>
<dbReference type="Pfam" id="PF23748">
    <property type="entry name" value="Beta-prop_LRRK2"/>
    <property type="match status" value="1"/>
</dbReference>
<keyword evidence="4" id="KW-0853">WD repeat</keyword>
<dbReference type="InterPro" id="IPR036322">
    <property type="entry name" value="WD40_repeat_dom_sf"/>
</dbReference>
<evidence type="ECO:0000259" key="15">
    <source>
        <dbReference type="PROSITE" id="PS50011"/>
    </source>
</evidence>
<comment type="caution">
    <text evidence="17">The sequence shown here is derived from an EMBL/GenBank/DDBJ whole genome shotgun (WGS) entry which is preliminary data.</text>
</comment>
<dbReference type="FunFam" id="1.10.10.10:FF:001161">
    <property type="entry name" value="Leucine-rich repeat serine/threonine-protein kinase 2"/>
    <property type="match status" value="1"/>
</dbReference>
<feature type="binding site" evidence="14">
    <location>
        <position position="1899"/>
    </location>
    <ligand>
        <name>ATP</name>
        <dbReference type="ChEBI" id="CHEBI:30616"/>
    </ligand>
</feature>
<dbReference type="SUPFAM" id="SSF48403">
    <property type="entry name" value="Ankyrin repeat"/>
    <property type="match status" value="1"/>
</dbReference>
<keyword evidence="5" id="KW-0433">Leucine-rich repeat</keyword>
<dbReference type="Gene3D" id="1.25.40.20">
    <property type="entry name" value="Ankyrin repeat-containing domain"/>
    <property type="match status" value="1"/>
</dbReference>
<dbReference type="GO" id="GO:0005525">
    <property type="term" value="F:GTP binding"/>
    <property type="evidence" value="ECO:0007669"/>
    <property type="project" value="UniProtKB-KW"/>
</dbReference>
<dbReference type="OrthoDB" id="8940716at2759"/>
<evidence type="ECO:0000256" key="5">
    <source>
        <dbReference type="ARBA" id="ARBA00022614"/>
    </source>
</evidence>
<dbReference type="Pfam" id="PF25497">
    <property type="entry name" value="COR-B"/>
    <property type="match status" value="1"/>
</dbReference>
<evidence type="ECO:0000256" key="11">
    <source>
        <dbReference type="ARBA" id="ARBA00023134"/>
    </source>
</evidence>
<dbReference type="Gene3D" id="3.80.10.10">
    <property type="entry name" value="Ribonuclease Inhibitor"/>
    <property type="match status" value="2"/>
</dbReference>
<dbReference type="GO" id="GO:0005524">
    <property type="term" value="F:ATP binding"/>
    <property type="evidence" value="ECO:0007669"/>
    <property type="project" value="UniProtKB-UniRule"/>
</dbReference>
<dbReference type="SUPFAM" id="SSF48371">
    <property type="entry name" value="ARM repeat"/>
    <property type="match status" value="1"/>
</dbReference>
<organism evidence="17 18">
    <name type="scientific">Hymenochirus boettgeri</name>
    <name type="common">Congo dwarf clawed frog</name>
    <dbReference type="NCBI Taxonomy" id="247094"/>
    <lineage>
        <taxon>Eukaryota</taxon>
        <taxon>Metazoa</taxon>
        <taxon>Chordata</taxon>
        <taxon>Craniata</taxon>
        <taxon>Vertebrata</taxon>
        <taxon>Euteleostomi</taxon>
        <taxon>Amphibia</taxon>
        <taxon>Batrachia</taxon>
        <taxon>Anura</taxon>
        <taxon>Pipoidea</taxon>
        <taxon>Pipidae</taxon>
        <taxon>Pipinae</taxon>
        <taxon>Hymenochirus</taxon>
    </lineage>
</organism>
<dbReference type="Gene3D" id="1.10.10.10">
    <property type="entry name" value="Winged helix-like DNA-binding domain superfamily/Winged helix DNA-binding domain"/>
    <property type="match status" value="1"/>
</dbReference>
<dbReference type="EC" id="2.7.11.1" evidence="2"/>
<dbReference type="PROSITE" id="PS00108">
    <property type="entry name" value="PROTEIN_KINASE_ST"/>
    <property type="match status" value="1"/>
</dbReference>
<evidence type="ECO:0000256" key="2">
    <source>
        <dbReference type="ARBA" id="ARBA00012513"/>
    </source>
</evidence>
<evidence type="ECO:0000313" key="17">
    <source>
        <dbReference type="EMBL" id="KAG8439904.1"/>
    </source>
</evidence>
<dbReference type="InterPro" id="IPR011989">
    <property type="entry name" value="ARM-like"/>
</dbReference>
<dbReference type="InterPro" id="IPR057263">
    <property type="entry name" value="COR-B"/>
</dbReference>
<dbReference type="SUPFAM" id="SSF56112">
    <property type="entry name" value="Protein kinase-like (PK-like)"/>
    <property type="match status" value="1"/>
</dbReference>
<keyword evidence="18" id="KW-1185">Reference proteome</keyword>
<dbReference type="PRINTS" id="PR00449">
    <property type="entry name" value="RASTRNSFRMNG"/>
</dbReference>
<dbReference type="CDD" id="cd14068">
    <property type="entry name" value="STKc_LRRK2"/>
    <property type="match status" value="1"/>
</dbReference>
<feature type="domain" description="Protein kinase" evidence="15">
    <location>
        <begin position="1872"/>
        <end position="2131"/>
    </location>
</feature>
<dbReference type="PROSITE" id="PS51419">
    <property type="entry name" value="RAB"/>
    <property type="match status" value="1"/>
</dbReference>
<dbReference type="Pfam" id="PF08477">
    <property type="entry name" value="Roc"/>
    <property type="match status" value="1"/>
</dbReference>
<dbReference type="SMART" id="SM00220">
    <property type="entry name" value="S_TKc"/>
    <property type="match status" value="1"/>
</dbReference>
<dbReference type="InterPro" id="IPR036388">
    <property type="entry name" value="WH-like_DNA-bd_sf"/>
</dbReference>
<keyword evidence="3" id="KW-0723">Serine/threonine-protein kinase</keyword>
<dbReference type="InterPro" id="IPR056593">
    <property type="entry name" value="ANK_LRRK2"/>
</dbReference>
<dbReference type="Gene3D" id="1.10.510.10">
    <property type="entry name" value="Transferase(Phosphotransferase) domain 1"/>
    <property type="match status" value="1"/>
</dbReference>
<feature type="domain" description="Roc" evidence="16">
    <location>
        <begin position="1321"/>
        <end position="1504"/>
    </location>
</feature>
<dbReference type="PANTHER" id="PTHR48005:SF13">
    <property type="entry name" value="SERINE_THREONINE-PROTEIN KINASE DDB_G0278509-RELATED"/>
    <property type="match status" value="1"/>
</dbReference>
<keyword evidence="11" id="KW-0342">GTP-binding</keyword>
<dbReference type="Gene3D" id="3.40.50.300">
    <property type="entry name" value="P-loop containing nucleotide triphosphate hydrolases"/>
    <property type="match status" value="1"/>
</dbReference>